<gene>
    <name evidence="2" type="ORF">LCGC14_2649230</name>
</gene>
<proteinExistence type="predicted"/>
<reference evidence="2" key="1">
    <citation type="journal article" date="2015" name="Nature">
        <title>Complex archaea that bridge the gap between prokaryotes and eukaryotes.</title>
        <authorList>
            <person name="Spang A."/>
            <person name="Saw J.H."/>
            <person name="Jorgensen S.L."/>
            <person name="Zaremba-Niedzwiedzka K."/>
            <person name="Martijn J."/>
            <person name="Lind A.E."/>
            <person name="van Eijk R."/>
            <person name="Schleper C."/>
            <person name="Guy L."/>
            <person name="Ettema T.J."/>
        </authorList>
    </citation>
    <scope>NUCLEOTIDE SEQUENCE</scope>
</reference>
<evidence type="ECO:0000256" key="1">
    <source>
        <dbReference type="SAM" id="MobiDB-lite"/>
    </source>
</evidence>
<feature type="region of interest" description="Disordered" evidence="1">
    <location>
        <begin position="53"/>
        <end position="72"/>
    </location>
</feature>
<comment type="caution">
    <text evidence="2">The sequence shown here is derived from an EMBL/GenBank/DDBJ whole genome shotgun (WGS) entry which is preliminary data.</text>
</comment>
<sequence>MYFLTIWLRTEDSDEQIRQFIKIMKMVKQLGLKNADTYTKYLRSAKNKLKSPEYRRELQEFNEKQPKDNQKQ</sequence>
<accession>A0A0F9C5P0</accession>
<evidence type="ECO:0000313" key="2">
    <source>
        <dbReference type="EMBL" id="KKK97789.1"/>
    </source>
</evidence>
<dbReference type="AlphaFoldDB" id="A0A0F9C5P0"/>
<dbReference type="EMBL" id="LAZR01045893">
    <property type="protein sequence ID" value="KKK97789.1"/>
    <property type="molecule type" value="Genomic_DNA"/>
</dbReference>
<protein>
    <submittedName>
        <fullName evidence="2">Uncharacterized protein</fullName>
    </submittedName>
</protein>
<organism evidence="2">
    <name type="scientific">marine sediment metagenome</name>
    <dbReference type="NCBI Taxonomy" id="412755"/>
    <lineage>
        <taxon>unclassified sequences</taxon>
        <taxon>metagenomes</taxon>
        <taxon>ecological metagenomes</taxon>
    </lineage>
</organism>
<name>A0A0F9C5P0_9ZZZZ</name>